<evidence type="ECO:0000313" key="2">
    <source>
        <dbReference type="WBParaSite" id="ALUE_0001766701-mRNA-1"/>
    </source>
</evidence>
<dbReference type="WBParaSite" id="ALUE_0001766701-mRNA-1">
    <property type="protein sequence ID" value="ALUE_0001766701-mRNA-1"/>
    <property type="gene ID" value="ALUE_0001766701"/>
</dbReference>
<name>A0A0M3IH28_ASCLU</name>
<keyword evidence="1" id="KW-1185">Reference proteome</keyword>
<organism evidence="1 2">
    <name type="scientific">Ascaris lumbricoides</name>
    <name type="common">Giant roundworm</name>
    <dbReference type="NCBI Taxonomy" id="6252"/>
    <lineage>
        <taxon>Eukaryota</taxon>
        <taxon>Metazoa</taxon>
        <taxon>Ecdysozoa</taxon>
        <taxon>Nematoda</taxon>
        <taxon>Chromadorea</taxon>
        <taxon>Rhabditida</taxon>
        <taxon>Spirurina</taxon>
        <taxon>Ascaridomorpha</taxon>
        <taxon>Ascaridoidea</taxon>
        <taxon>Ascarididae</taxon>
        <taxon>Ascaris</taxon>
    </lineage>
</organism>
<accession>A0A0M3IH28</accession>
<dbReference type="Proteomes" id="UP000036681">
    <property type="component" value="Unplaced"/>
</dbReference>
<protein>
    <submittedName>
        <fullName evidence="2">Ovule protein</fullName>
    </submittedName>
</protein>
<sequence length="42" mass="4562">LTQSSRSPNISSSILTSPQSIELSLSSPAPCFSYNKQLRAKH</sequence>
<dbReference type="AlphaFoldDB" id="A0A0M3IH28"/>
<reference evidence="2" key="1">
    <citation type="submission" date="2017-02" db="UniProtKB">
        <authorList>
            <consortium name="WormBaseParasite"/>
        </authorList>
    </citation>
    <scope>IDENTIFICATION</scope>
</reference>
<proteinExistence type="predicted"/>
<evidence type="ECO:0000313" key="1">
    <source>
        <dbReference type="Proteomes" id="UP000036681"/>
    </source>
</evidence>